<organism evidence="1 2">
    <name type="scientific">Rattus norvegicus</name>
    <name type="common">Rat</name>
    <dbReference type="NCBI Taxonomy" id="10116"/>
    <lineage>
        <taxon>Eukaryota</taxon>
        <taxon>Metazoa</taxon>
        <taxon>Chordata</taxon>
        <taxon>Craniata</taxon>
        <taxon>Vertebrata</taxon>
        <taxon>Euteleostomi</taxon>
        <taxon>Mammalia</taxon>
        <taxon>Eutheria</taxon>
        <taxon>Euarchontoglires</taxon>
        <taxon>Glires</taxon>
        <taxon>Rodentia</taxon>
        <taxon>Myomorpha</taxon>
        <taxon>Muroidea</taxon>
        <taxon>Muridae</taxon>
        <taxon>Murinae</taxon>
        <taxon>Rattus</taxon>
    </lineage>
</organism>
<dbReference type="Gene3D" id="6.10.250.220">
    <property type="match status" value="1"/>
</dbReference>
<evidence type="ECO:0000313" key="1">
    <source>
        <dbReference type="Ensembl" id="ENSRNOP00000106215.1"/>
    </source>
</evidence>
<sequence>MQAIALPEEICWLLEDAEDFLAEGLQNENLSPGAQDQRDHILRGFQQIKSSTYQAGWSTRFWGSLCLHFPSHCRRDHGCALLHVLGSQVCTTASAGITGTVGIFSPKSRVALNLLCNGI</sequence>
<protein>
    <submittedName>
        <fullName evidence="1">Src kinase associated phosphoprotein 1</fullName>
    </submittedName>
</protein>
<keyword evidence="2" id="KW-1185">Reference proteome</keyword>
<accession>A0ABK0LSJ0</accession>
<dbReference type="Proteomes" id="UP000002494">
    <property type="component" value="Chromosome 10"/>
</dbReference>
<dbReference type="RGD" id="708436">
    <property type="gene designation" value="Skap1"/>
</dbReference>
<name>A0ABK0LSJ0_RAT</name>
<reference evidence="1" key="3">
    <citation type="submission" date="2025-09" db="UniProtKB">
        <authorList>
            <consortium name="Ensembl"/>
        </authorList>
    </citation>
    <scope>IDENTIFICATION</scope>
    <source>
        <strain evidence="1">Brown Norway</strain>
    </source>
</reference>
<reference evidence="1" key="1">
    <citation type="submission" date="2024-01" db="EMBL/GenBank/DDBJ databases">
        <title>GRCr8: a new rat reference genome assembly contstructed from accurate long reads and long range scaffolding.</title>
        <authorList>
            <person name="Doris P.A."/>
            <person name="Kalbfleisch T."/>
            <person name="Li K."/>
            <person name="Howe K."/>
            <person name="Wood J."/>
        </authorList>
    </citation>
    <scope>NUCLEOTIDE SEQUENCE [LARGE SCALE GENOMIC DNA]</scope>
    <source>
        <strain evidence="1">Brown Norway</strain>
    </source>
</reference>
<dbReference type="Ensembl" id="ENSRNOT00000126650.1">
    <property type="protein sequence ID" value="ENSRNOP00000106215.1"/>
    <property type="gene ID" value="ENSRNOG00000023881.7"/>
</dbReference>
<dbReference type="GeneTree" id="ENSGT00390000017856"/>
<proteinExistence type="predicted"/>
<reference evidence="1" key="2">
    <citation type="submission" date="2025-08" db="UniProtKB">
        <authorList>
            <consortium name="Ensembl"/>
        </authorList>
    </citation>
    <scope>IDENTIFICATION</scope>
    <source>
        <strain evidence="1">Brown Norway</strain>
    </source>
</reference>
<gene>
    <name evidence="1" type="primary">Skap1</name>
</gene>
<evidence type="ECO:0000313" key="2">
    <source>
        <dbReference type="Proteomes" id="UP000002494"/>
    </source>
</evidence>